<dbReference type="EMBL" id="BAABDL010000085">
    <property type="protein sequence ID" value="GAA4070829.1"/>
    <property type="molecule type" value="Genomic_DNA"/>
</dbReference>
<protein>
    <submittedName>
        <fullName evidence="1">Uncharacterized protein</fullName>
    </submittedName>
</protein>
<dbReference type="Proteomes" id="UP001501734">
    <property type="component" value="Unassembled WGS sequence"/>
</dbReference>
<evidence type="ECO:0000313" key="2">
    <source>
        <dbReference type="Proteomes" id="UP001501734"/>
    </source>
</evidence>
<sequence length="60" mass="6929">MNFLILVNVIIITINLKSVALYKQVKIKSNYVTDIALSIQPLWEKFAIAGVPWTHRMWVS</sequence>
<evidence type="ECO:0000313" key="1">
    <source>
        <dbReference type="EMBL" id="GAA4070829.1"/>
    </source>
</evidence>
<name>A0ABP7VNB5_9BACI</name>
<comment type="caution">
    <text evidence="1">The sequence shown here is derived from an EMBL/GenBank/DDBJ whole genome shotgun (WGS) entry which is preliminary data.</text>
</comment>
<keyword evidence="2" id="KW-1185">Reference proteome</keyword>
<proteinExistence type="predicted"/>
<reference evidence="2" key="1">
    <citation type="journal article" date="2019" name="Int. J. Syst. Evol. Microbiol.">
        <title>The Global Catalogue of Microorganisms (GCM) 10K type strain sequencing project: providing services to taxonomists for standard genome sequencing and annotation.</title>
        <authorList>
            <consortium name="The Broad Institute Genomics Platform"/>
            <consortium name="The Broad Institute Genome Sequencing Center for Infectious Disease"/>
            <person name="Wu L."/>
            <person name="Ma J."/>
        </authorList>
    </citation>
    <scope>NUCLEOTIDE SEQUENCE [LARGE SCALE GENOMIC DNA]</scope>
    <source>
        <strain evidence="2">JCM 17250</strain>
    </source>
</reference>
<organism evidence="1 2">
    <name type="scientific">Amphibacillus indicireducens</name>
    <dbReference type="NCBI Taxonomy" id="1076330"/>
    <lineage>
        <taxon>Bacteria</taxon>
        <taxon>Bacillati</taxon>
        <taxon>Bacillota</taxon>
        <taxon>Bacilli</taxon>
        <taxon>Bacillales</taxon>
        <taxon>Bacillaceae</taxon>
        <taxon>Amphibacillus</taxon>
    </lineage>
</organism>
<gene>
    <name evidence="1" type="ORF">GCM10022410_15520</name>
</gene>
<accession>A0ABP7VNB5</accession>